<dbReference type="EMBL" id="FMYW01000004">
    <property type="protein sequence ID" value="SDC25794.1"/>
    <property type="molecule type" value="Genomic_DNA"/>
</dbReference>
<evidence type="ECO:0000256" key="4">
    <source>
        <dbReference type="ARBA" id="ARBA00022989"/>
    </source>
</evidence>
<feature type="transmembrane region" description="Helical" evidence="6">
    <location>
        <begin position="397"/>
        <end position="425"/>
    </location>
</feature>
<feature type="transmembrane region" description="Helical" evidence="6">
    <location>
        <begin position="43"/>
        <end position="67"/>
    </location>
</feature>
<feature type="transmembrane region" description="Helical" evidence="6">
    <location>
        <begin position="445"/>
        <end position="464"/>
    </location>
</feature>
<evidence type="ECO:0000256" key="5">
    <source>
        <dbReference type="ARBA" id="ARBA00023136"/>
    </source>
</evidence>
<dbReference type="PANTHER" id="PTHR42948:SF1">
    <property type="entry name" value="TRANSPORTER"/>
    <property type="match status" value="1"/>
</dbReference>
<feature type="transmembrane region" description="Helical" evidence="6">
    <location>
        <begin position="88"/>
        <end position="112"/>
    </location>
</feature>
<keyword evidence="2" id="KW-0813">Transport</keyword>
<name>A0A1G6K4A9_9FIRM</name>
<dbReference type="PANTHER" id="PTHR42948">
    <property type="entry name" value="TRANSPORTER"/>
    <property type="match status" value="1"/>
</dbReference>
<evidence type="ECO:0000256" key="2">
    <source>
        <dbReference type="ARBA" id="ARBA00022448"/>
    </source>
</evidence>
<reference evidence="8" key="1">
    <citation type="submission" date="2016-10" db="EMBL/GenBank/DDBJ databases">
        <authorList>
            <person name="Varghese N."/>
            <person name="Submissions S."/>
        </authorList>
    </citation>
    <scope>NUCLEOTIDE SEQUENCE [LARGE SCALE GENOMIC DNA]</scope>
    <source>
        <strain evidence="8">DSM 11005</strain>
    </source>
</reference>
<gene>
    <name evidence="7" type="ORF">SAMN04487864_10454</name>
</gene>
<dbReference type="InterPro" id="IPR037272">
    <property type="entry name" value="SNS_sf"/>
</dbReference>
<dbReference type="NCBIfam" id="NF037979">
    <property type="entry name" value="Na_transp"/>
    <property type="match status" value="1"/>
</dbReference>
<evidence type="ECO:0000256" key="1">
    <source>
        <dbReference type="ARBA" id="ARBA00004141"/>
    </source>
</evidence>
<dbReference type="AlphaFoldDB" id="A0A1G6K4A9"/>
<keyword evidence="4 6" id="KW-1133">Transmembrane helix</keyword>
<comment type="subcellular location">
    <subcellularLocation>
        <location evidence="1">Membrane</location>
        <topology evidence="1">Multi-pass membrane protein</topology>
    </subcellularLocation>
</comment>
<feature type="transmembrane region" description="Helical" evidence="6">
    <location>
        <begin position="173"/>
        <end position="193"/>
    </location>
</feature>
<keyword evidence="8" id="KW-1185">Reference proteome</keyword>
<dbReference type="RefSeq" id="WP_093729754.1">
    <property type="nucleotide sequence ID" value="NZ_FMYW01000004.1"/>
</dbReference>
<evidence type="ECO:0000313" key="7">
    <source>
        <dbReference type="EMBL" id="SDC25794.1"/>
    </source>
</evidence>
<evidence type="ECO:0000256" key="3">
    <source>
        <dbReference type="ARBA" id="ARBA00022692"/>
    </source>
</evidence>
<sequence>MNQEKERNNFTGTLGFVLASAASAIGLGNIWRFPFLAARDGGGLFLVCYLLLVATFGYTLLSSEIAIGRKTRQGPLTAYTLMDKRGSVIGVLACMVPVLILPYYCVIGGWVLKYLAAFVSGAGLAAAGDKYFTGFITSTWEPIFWFAIFMAAVVFIIYLGVEQGIEKYSKVLMPVFFLMIIGVSVYSLTLSYTDASGVTRTGWEGFLIYTVPNLEGVTFSKFLNVLMDAMGQLFYSISVAMGIMVAYGSYAKKDVDLSQSINHIELFDTLAAFLAGVMIIPAVYTFMGKEGMSAGPSLMFISLPKVFAAMGSAGTVVGIVFFVMVTFAALTSAMSVKEAIVASFMDRFHWERSKATLLIGLYALIGGIIVCLGYNVAYFELPLPNGAVAQILDLMDYISNIVFMPLVAIGECLLIGWVVGADWIIEEIEQGKYTFGRKGMYRVMVKYVTPVLLFVLFLQAFGVFN</sequence>
<dbReference type="Pfam" id="PF00209">
    <property type="entry name" value="SNF"/>
    <property type="match status" value="2"/>
</dbReference>
<dbReference type="InterPro" id="IPR047218">
    <property type="entry name" value="YocR/YhdH-like"/>
</dbReference>
<dbReference type="PRINTS" id="PR00176">
    <property type="entry name" value="NANEUSMPORT"/>
</dbReference>
<feature type="transmembrane region" description="Helical" evidence="6">
    <location>
        <begin position="270"/>
        <end position="287"/>
    </location>
</feature>
<protein>
    <submittedName>
        <fullName evidence="7">Neurotransmitter:Na+ symporter, NSS family</fullName>
    </submittedName>
</protein>
<feature type="transmembrane region" description="Helical" evidence="6">
    <location>
        <begin position="12"/>
        <end position="31"/>
    </location>
</feature>
<dbReference type="OrthoDB" id="9762833at2"/>
<organism evidence="7 8">
    <name type="scientific">Succiniclasticum ruminis</name>
    <dbReference type="NCBI Taxonomy" id="40841"/>
    <lineage>
        <taxon>Bacteria</taxon>
        <taxon>Bacillati</taxon>
        <taxon>Bacillota</taxon>
        <taxon>Negativicutes</taxon>
        <taxon>Acidaminococcales</taxon>
        <taxon>Acidaminococcaceae</taxon>
        <taxon>Succiniclasticum</taxon>
    </lineage>
</organism>
<feature type="transmembrane region" description="Helical" evidence="6">
    <location>
        <begin position="233"/>
        <end position="250"/>
    </location>
</feature>
<dbReference type="PROSITE" id="PS50267">
    <property type="entry name" value="NA_NEUROTRAN_SYMP_3"/>
    <property type="match status" value="1"/>
</dbReference>
<dbReference type="InterPro" id="IPR000175">
    <property type="entry name" value="Na/ntran_symport"/>
</dbReference>
<evidence type="ECO:0000256" key="6">
    <source>
        <dbReference type="SAM" id="Phobius"/>
    </source>
</evidence>
<accession>A0A1G6K4A9</accession>
<feature type="transmembrane region" description="Helical" evidence="6">
    <location>
        <begin position="307"/>
        <end position="334"/>
    </location>
</feature>
<dbReference type="Proteomes" id="UP000198943">
    <property type="component" value="Unassembled WGS sequence"/>
</dbReference>
<feature type="transmembrane region" description="Helical" evidence="6">
    <location>
        <begin position="355"/>
        <end position="377"/>
    </location>
</feature>
<keyword evidence="5 6" id="KW-0472">Membrane</keyword>
<dbReference type="CDD" id="cd10336">
    <property type="entry name" value="SLC6sbd_Tyt1-Like"/>
    <property type="match status" value="1"/>
</dbReference>
<keyword evidence="3 6" id="KW-0812">Transmembrane</keyword>
<feature type="transmembrane region" description="Helical" evidence="6">
    <location>
        <begin position="143"/>
        <end position="161"/>
    </location>
</feature>
<proteinExistence type="predicted"/>
<evidence type="ECO:0000313" key="8">
    <source>
        <dbReference type="Proteomes" id="UP000198943"/>
    </source>
</evidence>
<dbReference type="SUPFAM" id="SSF161070">
    <property type="entry name" value="SNF-like"/>
    <property type="match status" value="1"/>
</dbReference>
<dbReference type="GO" id="GO:0016020">
    <property type="term" value="C:membrane"/>
    <property type="evidence" value="ECO:0007669"/>
    <property type="project" value="UniProtKB-SubCell"/>
</dbReference>